<dbReference type="InParanoid" id="Q54F77"/>
<accession>Q54F77</accession>
<dbReference type="PaxDb" id="44689-DDB0189219"/>
<dbReference type="InterPro" id="IPR038841">
    <property type="entry name" value="PF07_0086"/>
</dbReference>
<name>Q54F77_DICDI</name>
<dbReference type="PhylomeDB" id="Q54F77"/>
<dbReference type="HOGENOM" id="CLU_406242_0_0_1"/>
<evidence type="ECO:0000313" key="3">
    <source>
        <dbReference type="Proteomes" id="UP000002195"/>
    </source>
</evidence>
<dbReference type="PANTHER" id="PTHR34740">
    <property type="entry name" value="FINGER, C3HC4 TYPE, PUTATIVE-RELATED-RELATED"/>
    <property type="match status" value="1"/>
</dbReference>
<sequence>MKQTKKVVVEPKPYIKGEFKNRCFAKDLTITFSMGALQKIRKMDSIERYETVMKSKDYQQFNSFEYFQMKVSTLIAIPSNYSFIYPIGEFNFNENKNQYEFKPIEFLKAIELVKRDRSGLISFTFLKSVINNGPEFEYIKTKPPSKNYYQHGPYYLNKSNLNEWETTCAKFDQENGLIYKMITNKRSSPFYSTLKILVHREIKFGLSSSSHTSHTYPIDNNQPYYHILEKETGLKTLSDENNQNNQNNQNDENNQNDQNNENDQNDQNDDNNKGWVVKNEFPFGFFLLPNLKEICFSVLKEMFLISNKSVIDKLFSSIKSIVPISLLQEFVVDCFNDEKPVGNEIIFKIYSKSLCENYDSILSNINFPLNDLLSSCIKRDSWFRYNYDMCIAQDLFYPPYKENFAINVYENLNLFKFKSIPIENRKNILFEKTGGLDDFNSLITGDQSIVDKSMFISNFNRLTNNRFNKTFDDGESGFEKLKKLDCIFIGGIITNCLIQNENNDDGKDVCEGFEKSDIDICFFNTSNDFYAQVARFIDQFFKGVDRYDSEASNNCSIVFQGNHVTICQHYPNRHIQLNLYSHLSIEDVLIGVDIDATCFAFDGIDIWCLERALHSINYRINIASEHSFLIRGDVNYQYRLLKYLKRGFDIYYLSTPQIDKIINQANFGNQSKSNSPPTKDFTPSLRHVGFSLLLSLRMDSTLYTPFFKTKERSETILPYGPNFDDKYFKRWVGHNFNKHYDGYNSNDILQLLETPISDMDMGHRDSISYNHEWINSLNDRSSNYIYNEDYYYNFEVDDEEEDGGEPNYPEYNDS</sequence>
<dbReference type="dictyBase" id="DDB_G0291025"/>
<dbReference type="EMBL" id="AAFI02000174">
    <property type="protein sequence ID" value="EAL61943.1"/>
    <property type="molecule type" value="Genomic_DNA"/>
</dbReference>
<keyword evidence="3" id="KW-1185">Reference proteome</keyword>
<feature type="compositionally biased region" description="Low complexity" evidence="1">
    <location>
        <begin position="239"/>
        <end position="262"/>
    </location>
</feature>
<evidence type="ECO:0000256" key="1">
    <source>
        <dbReference type="SAM" id="MobiDB-lite"/>
    </source>
</evidence>
<evidence type="ECO:0000313" key="2">
    <source>
        <dbReference type="EMBL" id="EAL61943.1"/>
    </source>
</evidence>
<dbReference type="PANTHER" id="PTHR34740:SF8">
    <property type="match status" value="1"/>
</dbReference>
<dbReference type="GeneID" id="8627960"/>
<dbReference type="VEuPathDB" id="AmoebaDB:DDB_G0291025"/>
<reference evidence="2 3" key="1">
    <citation type="journal article" date="2005" name="Nature">
        <title>The genome of the social amoeba Dictyostelium discoideum.</title>
        <authorList>
            <consortium name="The Dictyostelium discoideum Sequencing Consortium"/>
            <person name="Eichinger L."/>
            <person name="Pachebat J.A."/>
            <person name="Glockner G."/>
            <person name="Rajandream M.A."/>
            <person name="Sucgang R."/>
            <person name="Berriman M."/>
            <person name="Song J."/>
            <person name="Olsen R."/>
            <person name="Szafranski K."/>
            <person name="Xu Q."/>
            <person name="Tunggal B."/>
            <person name="Kummerfeld S."/>
            <person name="Madera M."/>
            <person name="Konfortov B.A."/>
            <person name="Rivero F."/>
            <person name="Bankier A.T."/>
            <person name="Lehmann R."/>
            <person name="Hamlin N."/>
            <person name="Davies R."/>
            <person name="Gaudet P."/>
            <person name="Fey P."/>
            <person name="Pilcher K."/>
            <person name="Chen G."/>
            <person name="Saunders D."/>
            <person name="Sodergren E."/>
            <person name="Davis P."/>
            <person name="Kerhornou A."/>
            <person name="Nie X."/>
            <person name="Hall N."/>
            <person name="Anjard C."/>
            <person name="Hemphill L."/>
            <person name="Bason N."/>
            <person name="Farbrother P."/>
            <person name="Desany B."/>
            <person name="Just E."/>
            <person name="Morio T."/>
            <person name="Rost R."/>
            <person name="Churcher C."/>
            <person name="Cooper J."/>
            <person name="Haydock S."/>
            <person name="van Driessche N."/>
            <person name="Cronin A."/>
            <person name="Goodhead I."/>
            <person name="Muzny D."/>
            <person name="Mourier T."/>
            <person name="Pain A."/>
            <person name="Lu M."/>
            <person name="Harper D."/>
            <person name="Lindsay R."/>
            <person name="Hauser H."/>
            <person name="James K."/>
            <person name="Quiles M."/>
            <person name="Madan Babu M."/>
            <person name="Saito T."/>
            <person name="Buchrieser C."/>
            <person name="Wardroper A."/>
            <person name="Felder M."/>
            <person name="Thangavelu M."/>
            <person name="Johnson D."/>
            <person name="Knights A."/>
            <person name="Loulseged H."/>
            <person name="Mungall K."/>
            <person name="Oliver K."/>
            <person name="Price C."/>
            <person name="Quail M.A."/>
            <person name="Urushihara H."/>
            <person name="Hernandez J."/>
            <person name="Rabbinowitsch E."/>
            <person name="Steffen D."/>
            <person name="Sanders M."/>
            <person name="Ma J."/>
            <person name="Kohara Y."/>
            <person name="Sharp S."/>
            <person name="Simmonds M."/>
            <person name="Spiegler S."/>
            <person name="Tivey A."/>
            <person name="Sugano S."/>
            <person name="White B."/>
            <person name="Walker D."/>
            <person name="Woodward J."/>
            <person name="Winckler T."/>
            <person name="Tanaka Y."/>
            <person name="Shaulsky G."/>
            <person name="Schleicher M."/>
            <person name="Weinstock G."/>
            <person name="Rosenthal A."/>
            <person name="Cox E.C."/>
            <person name="Chisholm R.L."/>
            <person name="Gibbs R."/>
            <person name="Loomis W.F."/>
            <person name="Platzer M."/>
            <person name="Kay R.R."/>
            <person name="Williams J."/>
            <person name="Dear P.H."/>
            <person name="Noegel A.A."/>
            <person name="Barrell B."/>
            <person name="Kuspa A."/>
        </authorList>
    </citation>
    <scope>NUCLEOTIDE SEQUENCE [LARGE SCALE GENOMIC DNA]</scope>
    <source>
        <strain evidence="2 3">AX4</strain>
    </source>
</reference>
<feature type="region of interest" description="Disordered" evidence="1">
    <location>
        <begin position="238"/>
        <end position="271"/>
    </location>
</feature>
<dbReference type="Proteomes" id="UP000002195">
    <property type="component" value="Unassembled WGS sequence"/>
</dbReference>
<dbReference type="AlphaFoldDB" id="Q54F77"/>
<gene>
    <name evidence="2" type="ORF">DDB_G0291025</name>
</gene>
<comment type="caution">
    <text evidence="2">The sequence shown here is derived from an EMBL/GenBank/DDBJ whole genome shotgun (WGS) entry which is preliminary data.</text>
</comment>
<dbReference type="RefSeq" id="XP_635460.1">
    <property type="nucleotide sequence ID" value="XM_630368.1"/>
</dbReference>
<proteinExistence type="predicted"/>
<organism evidence="2 3">
    <name type="scientific">Dictyostelium discoideum</name>
    <name type="common">Social amoeba</name>
    <dbReference type="NCBI Taxonomy" id="44689"/>
    <lineage>
        <taxon>Eukaryota</taxon>
        <taxon>Amoebozoa</taxon>
        <taxon>Evosea</taxon>
        <taxon>Eumycetozoa</taxon>
        <taxon>Dictyostelia</taxon>
        <taxon>Dictyosteliales</taxon>
        <taxon>Dictyosteliaceae</taxon>
        <taxon>Dictyostelium</taxon>
    </lineage>
</organism>
<dbReference type="KEGG" id="ddi:DDB_G0291025"/>
<dbReference type="FunCoup" id="Q54F77">
    <property type="interactions" value="141"/>
</dbReference>
<protein>
    <submittedName>
        <fullName evidence="2">Uncharacterized protein</fullName>
    </submittedName>
</protein>